<sequence length="253" mass="28457">MEQRFADLGLEHDRVEALTPDAITSEQRERYCNPAEHAWQSEGELACSLSHLQAMHQFLSTPAPYAAIFEDDAVLAPSLPALLEQFEQAAPQVDILRLETTNTRMRLLPRGDAQIGEFAIHRMLSTGGAAAGYVMSRKGAARVLAGEEVLFDLTDQALFNPYAPIARDLTVRQLVPALVVQEDRLGQRADRIANSDLESTRRHRDLIDKANFWRRAHYNFVDFVARDIALPLRNVWLRLTLGAAKRDVPFKAE</sequence>
<organism evidence="2 3">
    <name type="scientific">Devosia neptuniae</name>
    <dbReference type="NCBI Taxonomy" id="191302"/>
    <lineage>
        <taxon>Bacteria</taxon>
        <taxon>Pseudomonadati</taxon>
        <taxon>Pseudomonadota</taxon>
        <taxon>Alphaproteobacteria</taxon>
        <taxon>Hyphomicrobiales</taxon>
        <taxon>Devosiaceae</taxon>
        <taxon>Devosia</taxon>
    </lineage>
</organism>
<accession>A0ABY6CHK4</accession>
<gene>
    <name evidence="2" type="ORF">N8A98_11170</name>
</gene>
<feature type="domain" description="Glycosyl transferase family 25" evidence="1">
    <location>
        <begin position="1"/>
        <end position="144"/>
    </location>
</feature>
<proteinExistence type="predicted"/>
<dbReference type="CDD" id="cd06532">
    <property type="entry name" value="Glyco_transf_25"/>
    <property type="match status" value="1"/>
</dbReference>
<evidence type="ECO:0000259" key="1">
    <source>
        <dbReference type="Pfam" id="PF01755"/>
    </source>
</evidence>
<dbReference type="Pfam" id="PF01755">
    <property type="entry name" value="Glyco_transf_25"/>
    <property type="match status" value="1"/>
</dbReference>
<dbReference type="RefSeq" id="WP_262171375.1">
    <property type="nucleotide sequence ID" value="NZ_CP104965.1"/>
</dbReference>
<dbReference type="InterPro" id="IPR002654">
    <property type="entry name" value="Glyco_trans_25"/>
</dbReference>
<reference evidence="2 3" key="1">
    <citation type="submission" date="2022-09" db="EMBL/GenBank/DDBJ databases">
        <title>Interaction between co-microsymbionts with complementary sets of symbiotic genes in legume-rhizobium systems.</title>
        <authorList>
            <person name="Safronova V."/>
            <person name="Sazanova A."/>
            <person name="Afonin A."/>
            <person name="Chirak E."/>
        </authorList>
    </citation>
    <scope>NUCLEOTIDE SEQUENCE [LARGE SCALE GENOMIC DNA]</scope>
    <source>
        <strain evidence="2 3">A18/4-1</strain>
    </source>
</reference>
<keyword evidence="3" id="KW-1185">Reference proteome</keyword>
<dbReference type="EMBL" id="CP104965">
    <property type="protein sequence ID" value="UXN71704.1"/>
    <property type="molecule type" value="Genomic_DNA"/>
</dbReference>
<dbReference type="Proteomes" id="UP001061862">
    <property type="component" value="Chromosome"/>
</dbReference>
<protein>
    <submittedName>
        <fullName evidence="2">Glycosyltransferase family 25 protein</fullName>
    </submittedName>
</protein>
<evidence type="ECO:0000313" key="2">
    <source>
        <dbReference type="EMBL" id="UXN71704.1"/>
    </source>
</evidence>
<evidence type="ECO:0000313" key="3">
    <source>
        <dbReference type="Proteomes" id="UP001061862"/>
    </source>
</evidence>
<name>A0ABY6CHK4_9HYPH</name>